<dbReference type="PROSITE" id="PS01231">
    <property type="entry name" value="TRMA_2"/>
    <property type="match status" value="1"/>
</dbReference>
<keyword evidence="2 9" id="KW-0808">Transferase</keyword>
<dbReference type="GO" id="GO:0032259">
    <property type="term" value="P:methylation"/>
    <property type="evidence" value="ECO:0007669"/>
    <property type="project" value="UniProtKB-KW"/>
</dbReference>
<dbReference type="PROSITE" id="PS01230">
    <property type="entry name" value="TRMA_1"/>
    <property type="match status" value="1"/>
</dbReference>
<dbReference type="GO" id="GO:0008033">
    <property type="term" value="P:tRNA processing"/>
    <property type="evidence" value="ECO:0007669"/>
    <property type="project" value="UniProtKB-KW"/>
</dbReference>
<organism evidence="13 14">
    <name type="scientific">Kluyveromyces dobzhanskii CBS 2104</name>
    <dbReference type="NCBI Taxonomy" id="1427455"/>
    <lineage>
        <taxon>Eukaryota</taxon>
        <taxon>Fungi</taxon>
        <taxon>Dikarya</taxon>
        <taxon>Ascomycota</taxon>
        <taxon>Saccharomycotina</taxon>
        <taxon>Saccharomycetes</taxon>
        <taxon>Saccharomycetales</taxon>
        <taxon>Saccharomycetaceae</taxon>
        <taxon>Kluyveromyces</taxon>
    </lineage>
</organism>
<proteinExistence type="inferred from homology"/>
<evidence type="ECO:0000256" key="2">
    <source>
        <dbReference type="ARBA" id="ARBA00022679"/>
    </source>
</evidence>
<dbReference type="EC" id="2.1.1.35" evidence="5"/>
<feature type="compositionally biased region" description="Basic and acidic residues" evidence="11">
    <location>
        <begin position="229"/>
        <end position="238"/>
    </location>
</feature>
<dbReference type="PROSITE" id="PS51687">
    <property type="entry name" value="SAM_MT_RNA_M5U"/>
    <property type="match status" value="1"/>
</dbReference>
<evidence type="ECO:0000256" key="9">
    <source>
        <dbReference type="PROSITE-ProRule" id="PRU01024"/>
    </source>
</evidence>
<evidence type="ECO:0000259" key="12">
    <source>
        <dbReference type="PROSITE" id="PS50926"/>
    </source>
</evidence>
<gene>
    <name evidence="13" type="ORF">KLDO_g4371</name>
</gene>
<evidence type="ECO:0000256" key="1">
    <source>
        <dbReference type="ARBA" id="ARBA00022603"/>
    </source>
</evidence>
<comment type="similarity">
    <text evidence="9">Belongs to the class I-like SAM-binding methyltransferase superfamily. RNA M5U methyltransferase family.</text>
</comment>
<dbReference type="Proteomes" id="UP000031516">
    <property type="component" value="Unassembled WGS sequence"/>
</dbReference>
<dbReference type="CDD" id="cd02440">
    <property type="entry name" value="AdoMet_MTases"/>
    <property type="match status" value="1"/>
</dbReference>
<feature type="active site" description="Nucleophile" evidence="9">
    <location>
        <position position="504"/>
    </location>
</feature>
<feature type="binding site" evidence="9">
    <location>
        <position position="430"/>
    </location>
    <ligand>
        <name>S-adenosyl-L-methionine</name>
        <dbReference type="ChEBI" id="CHEBI:59789"/>
    </ligand>
</feature>
<feature type="binding site" evidence="9">
    <location>
        <position position="375"/>
    </location>
    <ligand>
        <name>S-adenosyl-L-methionine</name>
        <dbReference type="ChEBI" id="CHEBI:59789"/>
    </ligand>
</feature>
<keyword evidence="4" id="KW-0819">tRNA processing</keyword>
<evidence type="ECO:0000256" key="5">
    <source>
        <dbReference type="ARBA" id="ARBA00033763"/>
    </source>
</evidence>
<feature type="region of interest" description="Disordered" evidence="11">
    <location>
        <begin position="229"/>
        <end position="259"/>
    </location>
</feature>
<dbReference type="PANTHER" id="PTHR11061:SF30">
    <property type="entry name" value="TRNA (URACIL(54)-C(5))-METHYLTRANSFERASE"/>
    <property type="match status" value="1"/>
</dbReference>
<dbReference type="Pfam" id="PF05958">
    <property type="entry name" value="tRNA_U5-meth_tr"/>
    <property type="match status" value="1"/>
</dbReference>
<feature type="binding site" evidence="9">
    <location>
        <position position="409"/>
    </location>
    <ligand>
        <name>S-adenosyl-L-methionine</name>
        <dbReference type="ChEBI" id="CHEBI:59789"/>
    </ligand>
</feature>
<dbReference type="EMBL" id="CCBQ010000047">
    <property type="protein sequence ID" value="CDO96154.1"/>
    <property type="molecule type" value="Genomic_DNA"/>
</dbReference>
<dbReference type="InterPro" id="IPR029063">
    <property type="entry name" value="SAM-dependent_MTases_sf"/>
</dbReference>
<reference evidence="13 14" key="1">
    <citation type="submission" date="2014-03" db="EMBL/GenBank/DDBJ databases">
        <title>The genome of Kluyveromyces dobzhanskii.</title>
        <authorList>
            <person name="Nystedt B."/>
            <person name="Astrom S."/>
        </authorList>
    </citation>
    <scope>NUCLEOTIDE SEQUENCE [LARGE SCALE GENOMIC DNA]</scope>
    <source>
        <strain evidence="13 14">CBS 2104</strain>
    </source>
</reference>
<evidence type="ECO:0000313" key="14">
    <source>
        <dbReference type="Proteomes" id="UP000031516"/>
    </source>
</evidence>
<dbReference type="InterPro" id="IPR002792">
    <property type="entry name" value="TRAM_dom"/>
</dbReference>
<evidence type="ECO:0000256" key="7">
    <source>
        <dbReference type="ARBA" id="ARBA00054700"/>
    </source>
</evidence>
<evidence type="ECO:0000256" key="11">
    <source>
        <dbReference type="SAM" id="MobiDB-lite"/>
    </source>
</evidence>
<accession>A0A0A8LB64</accession>
<evidence type="ECO:0000256" key="4">
    <source>
        <dbReference type="ARBA" id="ARBA00022694"/>
    </source>
</evidence>
<dbReference type="PANTHER" id="PTHR11061">
    <property type="entry name" value="RNA M5U METHYLTRANSFERASE"/>
    <property type="match status" value="1"/>
</dbReference>
<name>A0A0A8LB64_9SACH</name>
<dbReference type="InterPro" id="IPR025795">
    <property type="entry name" value="tRNA_(uracil-5-)_MeTrfase"/>
</dbReference>
<dbReference type="PROSITE" id="PS51622">
    <property type="entry name" value="SAM_MT_RNA_M5U_2"/>
    <property type="match status" value="1"/>
</dbReference>
<dbReference type="FunFam" id="3.40.50.150:FF:000174">
    <property type="entry name" value="TRM2p tRNA methyltransferase"/>
    <property type="match status" value="1"/>
</dbReference>
<evidence type="ECO:0000256" key="3">
    <source>
        <dbReference type="ARBA" id="ARBA00022691"/>
    </source>
</evidence>
<dbReference type="Gene3D" id="2.40.50.140">
    <property type="entry name" value="Nucleic acid-binding proteins"/>
    <property type="match status" value="1"/>
</dbReference>
<dbReference type="Pfam" id="PF01938">
    <property type="entry name" value="TRAM"/>
    <property type="match status" value="1"/>
</dbReference>
<feature type="active site" evidence="10">
    <location>
        <position position="504"/>
    </location>
</feature>
<evidence type="ECO:0000313" key="13">
    <source>
        <dbReference type="EMBL" id="CDO96154.1"/>
    </source>
</evidence>
<keyword evidence="1 9" id="KW-0489">Methyltransferase</keyword>
<dbReference type="SUPFAM" id="SSF53335">
    <property type="entry name" value="S-adenosyl-L-methionine-dependent methyltransferases"/>
    <property type="match status" value="1"/>
</dbReference>
<feature type="binding site" evidence="9">
    <location>
        <position position="477"/>
    </location>
    <ligand>
        <name>S-adenosyl-L-methionine</name>
        <dbReference type="ChEBI" id="CHEBI:59789"/>
    </ligand>
</feature>
<dbReference type="Gene3D" id="3.40.50.150">
    <property type="entry name" value="Vaccinia Virus protein VP39"/>
    <property type="match status" value="2"/>
</dbReference>
<evidence type="ECO:0000256" key="8">
    <source>
        <dbReference type="ARBA" id="ARBA00070108"/>
    </source>
</evidence>
<dbReference type="GO" id="GO:0030697">
    <property type="term" value="F:tRNA (uracil(54)-C5)-methyltransferase activity, S-adenosyl methionine-dependent"/>
    <property type="evidence" value="ECO:0007669"/>
    <property type="project" value="UniProtKB-EC"/>
</dbReference>
<feature type="region of interest" description="Disordered" evidence="11">
    <location>
        <begin position="1"/>
        <end position="28"/>
    </location>
</feature>
<feature type="domain" description="TRAM" evidence="12">
    <location>
        <begin position="81"/>
        <end position="146"/>
    </location>
</feature>
<evidence type="ECO:0000256" key="6">
    <source>
        <dbReference type="ARBA" id="ARBA00052788"/>
    </source>
</evidence>
<dbReference type="InterPro" id="IPR012340">
    <property type="entry name" value="NA-bd_OB-fold"/>
</dbReference>
<protein>
    <recommendedName>
        <fullName evidence="8">tRNA (uracil(54)-C(5))-methyltransferase</fullName>
        <ecNumber evidence="5">2.1.1.35</ecNumber>
    </recommendedName>
</protein>
<evidence type="ECO:0000256" key="10">
    <source>
        <dbReference type="PROSITE-ProRule" id="PRU10015"/>
    </source>
</evidence>
<dbReference type="InterPro" id="IPR030390">
    <property type="entry name" value="MeTrfase_TrmA_AS"/>
</dbReference>
<dbReference type="InterPro" id="IPR010280">
    <property type="entry name" value="U5_MeTrfase_fam"/>
</dbReference>
<keyword evidence="3 9" id="KW-0949">S-adenosyl-L-methionine</keyword>
<comment type="catalytic activity">
    <reaction evidence="6">
        <text>uridine(54) in tRNA + S-adenosyl-L-methionine = 5-methyluridine(54) in tRNA + S-adenosyl-L-homocysteine + H(+)</text>
        <dbReference type="Rhea" id="RHEA:42712"/>
        <dbReference type="Rhea" id="RHEA-COMP:10167"/>
        <dbReference type="Rhea" id="RHEA-COMP:10193"/>
        <dbReference type="ChEBI" id="CHEBI:15378"/>
        <dbReference type="ChEBI" id="CHEBI:57856"/>
        <dbReference type="ChEBI" id="CHEBI:59789"/>
        <dbReference type="ChEBI" id="CHEBI:65315"/>
        <dbReference type="ChEBI" id="CHEBI:74447"/>
        <dbReference type="EC" id="2.1.1.35"/>
    </reaction>
</comment>
<dbReference type="InterPro" id="IPR030391">
    <property type="entry name" value="MeTrfase_TrmA_CS"/>
</dbReference>
<comment type="function">
    <text evidence="7">Catalyzes the formation of 5-methyl-uridine at position 54 (m5U54) in all tRNA. May also have a role in tRNA stabilization or maturation.</text>
</comment>
<dbReference type="SUPFAM" id="SSF50249">
    <property type="entry name" value="Nucleic acid-binding proteins"/>
    <property type="match status" value="1"/>
</dbReference>
<sequence>MSTQTELKRVATQEIEPIRPKQSKKGKIRKYKPKTVDPTSALGVLQFEIDEILAEFNLTRNTILNDVGCILNEERDGPMHRLYHREVNSVEVLKAGANGEGLALIPSPVDTDKKQIALIPFALPGDLVRIKTFKTHPHYVECDLLEVIKPSGKRNDDLIECKYFGKCSGCQLQHLTYEDQLAFKKRTVMNAYKFFAPKLMEEKVVPEVGETMRSPLEFGYRTKLTPHFDLPKRMKGNGERPALGFGHKGRPQWRGNADGGSGPMLDIEECIIGTKIINKGMSNERARFEKEFTKYQKGATILLREHTKVVDPQTPIEEQLDEGSTDIEGKISYLQIADEENEKPLVKTCVTNTRQIVTEYINGFTFQFSAGEFFQNNNSILPSVTDYVRKNLQIEGSKPEDPHYLVDAYCGSGLFSITSSKGVDRVIGVEVSADSVAFAERNAKANGVDNCKFIVGKAEKIFGSIDTPADRTSVILDPPRKGCDDVFLKQLAEYNPARIVYISCNVHSQARDVEYFIKETENGNCFKIESLRGFDFFPQTHHVESICVLSRG</sequence>
<dbReference type="PROSITE" id="PS50926">
    <property type="entry name" value="TRAM"/>
    <property type="match status" value="1"/>
</dbReference>
<feature type="compositionally biased region" description="Basic and acidic residues" evidence="11">
    <location>
        <begin position="1"/>
        <end position="19"/>
    </location>
</feature>
<keyword evidence="14" id="KW-1185">Reference proteome</keyword>
<dbReference type="OrthoDB" id="10250660at2759"/>
<comment type="caution">
    <text evidence="13">The sequence shown here is derived from an EMBL/GenBank/DDBJ whole genome shotgun (WGS) entry which is preliminary data.</text>
</comment>
<dbReference type="GO" id="GO:0009451">
    <property type="term" value="P:RNA modification"/>
    <property type="evidence" value="ECO:0007669"/>
    <property type="project" value="UniProtKB-ARBA"/>
</dbReference>
<dbReference type="AlphaFoldDB" id="A0A0A8LB64"/>
<dbReference type="FunFam" id="2.40.50.140:FF:000201">
    <property type="entry name" value="TRM2p tRNA methyltransferase"/>
    <property type="match status" value="1"/>
</dbReference>